<dbReference type="Gene3D" id="2.30.30.40">
    <property type="entry name" value="SH3 Domains"/>
    <property type="match status" value="1"/>
</dbReference>
<sequence length="455" mass="48580">MQPPMKPWESGPLNRFAPQSNSLSHRTVLPGRSPVMHSSSPNIPIGSTPLMQASTSAHRPPPPPRRAHGPSSINQSAALRSRIPMPLASNSYGGLTGGYGSYGSYGGYGGGYGGYGGYGSYGNYGSYGGYGGLGSYGLGGYGGFSSYPGSGMNRYGVPNPHDPETRFIQLAEESSRPAFQSIESLVQAFHSVSMMLDSTFNAVYTSFRAVLGVAENFGRLRSLLGQFFSSIALFRAFIWLYKKVLYLLGLRRENPSQDQLWQAAVQAAGEDLATATGRPRSSWPILMFMGIVFSGPYLIFKLMSSLSTTPEATDTPPRSASWNPEQAPGTTATALYGFSAQSEEELSFYAGQRITIAPLSFQRKELQGWLLAQVEGSPQIGLVPFNYLTAGTQQTTAASIPVVQNEEATVNPSANQSSLQNSNPSASGEDLTGNQTDAPSPLDSTPSLPQEPSQE</sequence>
<dbReference type="Pfam" id="PF04088">
    <property type="entry name" value="Peroxin-13_N"/>
    <property type="match status" value="1"/>
</dbReference>
<dbReference type="InterPro" id="IPR007223">
    <property type="entry name" value="Peroxin-13_N"/>
</dbReference>
<dbReference type="FunCoup" id="A0A6P8Z7N6">
    <property type="interactions" value="587"/>
</dbReference>
<keyword evidence="7" id="KW-0811">Translocation</keyword>
<keyword evidence="6" id="KW-1133">Transmembrane helix</keyword>
<dbReference type="SMART" id="SM00326">
    <property type="entry name" value="SH3"/>
    <property type="match status" value="1"/>
</dbReference>
<feature type="region of interest" description="Disordered" evidence="14">
    <location>
        <begin position="1"/>
        <end position="73"/>
    </location>
</feature>
<dbReference type="Proteomes" id="UP000515158">
    <property type="component" value="Unplaced"/>
</dbReference>
<keyword evidence="9" id="KW-0576">Peroxisome</keyword>
<evidence type="ECO:0000256" key="1">
    <source>
        <dbReference type="ARBA" id="ARBA00006033"/>
    </source>
</evidence>
<evidence type="ECO:0000256" key="7">
    <source>
        <dbReference type="ARBA" id="ARBA00023010"/>
    </source>
</evidence>
<evidence type="ECO:0000256" key="13">
    <source>
        <dbReference type="PROSITE-ProRule" id="PRU00192"/>
    </source>
</evidence>
<evidence type="ECO:0000256" key="11">
    <source>
        <dbReference type="ARBA" id="ARBA00034535"/>
    </source>
</evidence>
<evidence type="ECO:0000313" key="16">
    <source>
        <dbReference type="Proteomes" id="UP000515158"/>
    </source>
</evidence>
<keyword evidence="5" id="KW-0653">Protein transport</keyword>
<evidence type="ECO:0000256" key="12">
    <source>
        <dbReference type="ARBA" id="ARBA00046271"/>
    </source>
</evidence>
<dbReference type="InterPro" id="IPR036028">
    <property type="entry name" value="SH3-like_dom_sf"/>
</dbReference>
<dbReference type="GO" id="GO:0005778">
    <property type="term" value="C:peroxisomal membrane"/>
    <property type="evidence" value="ECO:0007669"/>
    <property type="project" value="UniProtKB-SubCell"/>
</dbReference>
<dbReference type="AlphaFoldDB" id="A0A6P8Z7N6"/>
<dbReference type="OrthoDB" id="10037838at2759"/>
<evidence type="ECO:0000256" key="6">
    <source>
        <dbReference type="ARBA" id="ARBA00022989"/>
    </source>
</evidence>
<dbReference type="KEGG" id="tpal:117646183"/>
<dbReference type="InParanoid" id="A0A6P8Z7N6"/>
<feature type="region of interest" description="Disordered" evidence="14">
    <location>
        <begin position="408"/>
        <end position="455"/>
    </location>
</feature>
<evidence type="ECO:0000256" key="5">
    <source>
        <dbReference type="ARBA" id="ARBA00022927"/>
    </source>
</evidence>
<dbReference type="Pfam" id="PF14604">
    <property type="entry name" value="SH3_9"/>
    <property type="match status" value="1"/>
</dbReference>
<evidence type="ECO:0000256" key="3">
    <source>
        <dbReference type="ARBA" id="ARBA00022448"/>
    </source>
</evidence>
<keyword evidence="8" id="KW-0472">Membrane</keyword>
<evidence type="ECO:0000259" key="15">
    <source>
        <dbReference type="PROSITE" id="PS50002"/>
    </source>
</evidence>
<comment type="similarity">
    <text evidence="1">Belongs to the peroxin-13 family.</text>
</comment>
<dbReference type="RefSeq" id="XP_034242872.1">
    <property type="nucleotide sequence ID" value="XM_034386981.1"/>
</dbReference>
<dbReference type="InterPro" id="IPR035463">
    <property type="entry name" value="Pex13"/>
</dbReference>
<dbReference type="PANTHER" id="PTHR19332:SF1">
    <property type="entry name" value="PEROXISOMAL MEMBRANE PROTEIN PEX13"/>
    <property type="match status" value="1"/>
</dbReference>
<name>A0A6P8Z7N6_THRPL</name>
<keyword evidence="4" id="KW-0812">Transmembrane</keyword>
<reference evidence="17" key="1">
    <citation type="submission" date="2025-08" db="UniProtKB">
        <authorList>
            <consortium name="RefSeq"/>
        </authorList>
    </citation>
    <scope>IDENTIFICATION</scope>
    <source>
        <tissue evidence="17">Total insect</tissue>
    </source>
</reference>
<evidence type="ECO:0000256" key="9">
    <source>
        <dbReference type="ARBA" id="ARBA00023140"/>
    </source>
</evidence>
<gene>
    <name evidence="17" type="primary">LOC117646183</name>
</gene>
<dbReference type="GeneID" id="117646183"/>
<keyword evidence="16" id="KW-1185">Reference proteome</keyword>
<dbReference type="PANTHER" id="PTHR19332">
    <property type="entry name" value="PEROXISOMAL MEMBRANE PROTEIN PEX13"/>
    <property type="match status" value="1"/>
</dbReference>
<evidence type="ECO:0000256" key="10">
    <source>
        <dbReference type="ARBA" id="ARBA00029693"/>
    </source>
</evidence>
<keyword evidence="2 13" id="KW-0728">SH3 domain</keyword>
<evidence type="ECO:0000256" key="2">
    <source>
        <dbReference type="ARBA" id="ARBA00022443"/>
    </source>
</evidence>
<evidence type="ECO:0000313" key="17">
    <source>
        <dbReference type="RefSeq" id="XP_034242872.1"/>
    </source>
</evidence>
<evidence type="ECO:0000256" key="4">
    <source>
        <dbReference type="ARBA" id="ARBA00022692"/>
    </source>
</evidence>
<evidence type="ECO:0000256" key="14">
    <source>
        <dbReference type="SAM" id="MobiDB-lite"/>
    </source>
</evidence>
<protein>
    <recommendedName>
        <fullName evidence="11">Peroxisomal membrane protein PEX13</fullName>
    </recommendedName>
    <alternativeName>
        <fullName evidence="10">Peroxin-13</fullName>
    </alternativeName>
</protein>
<feature type="domain" description="SH3" evidence="15">
    <location>
        <begin position="327"/>
        <end position="393"/>
    </location>
</feature>
<organism evidence="17">
    <name type="scientific">Thrips palmi</name>
    <name type="common">Melon thrips</name>
    <dbReference type="NCBI Taxonomy" id="161013"/>
    <lineage>
        <taxon>Eukaryota</taxon>
        <taxon>Metazoa</taxon>
        <taxon>Ecdysozoa</taxon>
        <taxon>Arthropoda</taxon>
        <taxon>Hexapoda</taxon>
        <taxon>Insecta</taxon>
        <taxon>Pterygota</taxon>
        <taxon>Neoptera</taxon>
        <taxon>Paraneoptera</taxon>
        <taxon>Thysanoptera</taxon>
        <taxon>Terebrantia</taxon>
        <taxon>Thripoidea</taxon>
        <taxon>Thripidae</taxon>
        <taxon>Thrips</taxon>
    </lineage>
</organism>
<dbReference type="PROSITE" id="PS50002">
    <property type="entry name" value="SH3"/>
    <property type="match status" value="1"/>
</dbReference>
<evidence type="ECO:0000256" key="8">
    <source>
        <dbReference type="ARBA" id="ARBA00023136"/>
    </source>
</evidence>
<dbReference type="InterPro" id="IPR001452">
    <property type="entry name" value="SH3_domain"/>
</dbReference>
<dbReference type="CTD" id="5194"/>
<proteinExistence type="inferred from homology"/>
<dbReference type="SUPFAM" id="SSF50044">
    <property type="entry name" value="SH3-domain"/>
    <property type="match status" value="1"/>
</dbReference>
<keyword evidence="3" id="KW-0813">Transport</keyword>
<accession>A0A6P8Z7N6</accession>
<comment type="subcellular location">
    <subcellularLocation>
        <location evidence="12">Peroxisome membrane</location>
    </subcellularLocation>
</comment>
<dbReference type="GO" id="GO:1990429">
    <property type="term" value="C:peroxisomal importomer complex"/>
    <property type="evidence" value="ECO:0007669"/>
    <property type="project" value="TreeGrafter"/>
</dbReference>
<dbReference type="GO" id="GO:0016560">
    <property type="term" value="P:protein import into peroxisome matrix, docking"/>
    <property type="evidence" value="ECO:0007669"/>
    <property type="project" value="InterPro"/>
</dbReference>